<comment type="caution">
    <text evidence="3">The sequence shown here is derived from an EMBL/GenBank/DDBJ whole genome shotgun (WGS) entry which is preliminary data.</text>
</comment>
<protein>
    <submittedName>
        <fullName evidence="3">Uncharacterized protein</fullName>
    </submittedName>
</protein>
<keyword evidence="4" id="KW-1185">Reference proteome</keyword>
<reference evidence="3 4" key="1">
    <citation type="journal article" date="2024" name="Science">
        <title>Giant polyketide synthase enzymes in the biosynthesis of giant marine polyether toxins.</title>
        <authorList>
            <person name="Fallon T.R."/>
            <person name="Shende V.V."/>
            <person name="Wierzbicki I.H."/>
            <person name="Pendleton A.L."/>
            <person name="Watervoot N.F."/>
            <person name="Auber R.P."/>
            <person name="Gonzalez D.J."/>
            <person name="Wisecaver J.H."/>
            <person name="Moore B.S."/>
        </authorList>
    </citation>
    <scope>NUCLEOTIDE SEQUENCE [LARGE SCALE GENOMIC DNA]</scope>
    <source>
        <strain evidence="3 4">12B1</strain>
    </source>
</reference>
<feature type="compositionally biased region" description="Low complexity" evidence="2">
    <location>
        <begin position="537"/>
        <end position="551"/>
    </location>
</feature>
<feature type="compositionally biased region" description="Pro residues" evidence="2">
    <location>
        <begin position="435"/>
        <end position="467"/>
    </location>
</feature>
<accession>A0AB34JBD1</accession>
<name>A0AB34JBD1_PRYPA</name>
<evidence type="ECO:0000256" key="2">
    <source>
        <dbReference type="SAM" id="MobiDB-lite"/>
    </source>
</evidence>
<feature type="region of interest" description="Disordered" evidence="2">
    <location>
        <begin position="140"/>
        <end position="162"/>
    </location>
</feature>
<evidence type="ECO:0000313" key="3">
    <source>
        <dbReference type="EMBL" id="KAL1518412.1"/>
    </source>
</evidence>
<gene>
    <name evidence="3" type="ORF">AB1Y20_002705</name>
</gene>
<feature type="coiled-coil region" evidence="1">
    <location>
        <begin position="12"/>
        <end position="39"/>
    </location>
</feature>
<sequence>MLAIRQVRMELEFEAFRQREQLTAEVKRLEAECERLRSSEAKRLSDAESAGRVGLEEAVAGAADALEQVDRVRVRAMISPIKRLANDEGEGQYCLGGGGRAEGGEVGLAVCEPKLAEPGALEDRWKEIRPVVRLDDEWGRPRGMEMEPAGPAEWKEEETGLGDTGEKAIMEQRGLGESWDRARVEQRALRENWEEERMEEGGLGDFWLEARRVEQRGAGESWEEARMEHRSLEEREEEATRMEQRGRGENWGIATVLEPAGLGETWEEGIVQQRGLGESWEDGRRVEQRGLGLGESWEGAKELDQGSVWQRWEEARVVEHKSFEQRLNERVLQVEGKVEAMRDEGRLADPMRVDGVGMEGWATVRERAGDLPLCGIEAEDSLAWDEQRWEALRTDPSPSSPPLVTDDDSSAPLTQRLGSLLQSHVTASVAFHPQPAQPAAPHSPPRPHTPPPRPHTPPHTPPPPHLPPRPDDAPVPAALPDCRMLSHLDWSDAAAAPSEGSGVFSTASSASGTRGYAELLDEYILRTKRTQPSSKSAAARRLAAPRDGASG</sequence>
<proteinExistence type="predicted"/>
<evidence type="ECO:0000313" key="4">
    <source>
        <dbReference type="Proteomes" id="UP001515480"/>
    </source>
</evidence>
<evidence type="ECO:0000256" key="1">
    <source>
        <dbReference type="SAM" id="Coils"/>
    </source>
</evidence>
<feature type="region of interest" description="Disordered" evidence="2">
    <location>
        <begin position="392"/>
        <end position="413"/>
    </location>
</feature>
<dbReference type="EMBL" id="JBGBPQ010000010">
    <property type="protein sequence ID" value="KAL1518412.1"/>
    <property type="molecule type" value="Genomic_DNA"/>
</dbReference>
<organism evidence="3 4">
    <name type="scientific">Prymnesium parvum</name>
    <name type="common">Toxic golden alga</name>
    <dbReference type="NCBI Taxonomy" id="97485"/>
    <lineage>
        <taxon>Eukaryota</taxon>
        <taxon>Haptista</taxon>
        <taxon>Haptophyta</taxon>
        <taxon>Prymnesiophyceae</taxon>
        <taxon>Prymnesiales</taxon>
        <taxon>Prymnesiaceae</taxon>
        <taxon>Prymnesium</taxon>
    </lineage>
</organism>
<feature type="region of interest" description="Disordered" evidence="2">
    <location>
        <begin position="527"/>
        <end position="551"/>
    </location>
</feature>
<feature type="compositionally biased region" description="Basic and acidic residues" evidence="2">
    <location>
        <begin position="153"/>
        <end position="162"/>
    </location>
</feature>
<keyword evidence="1" id="KW-0175">Coiled coil</keyword>
<feature type="region of interest" description="Disordered" evidence="2">
    <location>
        <begin position="224"/>
        <end position="246"/>
    </location>
</feature>
<feature type="region of interest" description="Disordered" evidence="2">
    <location>
        <begin position="434"/>
        <end position="480"/>
    </location>
</feature>
<dbReference type="AlphaFoldDB" id="A0AB34JBD1"/>
<dbReference type="Proteomes" id="UP001515480">
    <property type="component" value="Unassembled WGS sequence"/>
</dbReference>